<dbReference type="Pfam" id="PF13454">
    <property type="entry name" value="NAD_binding_9"/>
    <property type="match status" value="1"/>
</dbReference>
<sequence>MQIALIGAGPRNLILTERLITYANQSIMPVTITLFDPFPIGGRVWSPEQNPTFIANTIASHATLFSDDTIPSVYGGLRGPNWFDWLQTDAKAFIQDQNYTHAASFLETIDTITPNTYPARALFGAYSAWAFQQIKAHAKTHVNVEHRRISVSALNTTNTVFELTLDNGELFSADKVVLTPGQLPNAPTAEEINFATAAETNQLIYLPVGHPGEAALEELPAKAPVIMRGLGLSFFDYMAALTIGRGGKFIRQESGALTYEASGQEPHIIAGSRRGQLAHARGVNQKTAHVSYEPKIFTTARLTETVPASFDTFFRLIKAEMQLVYYTNLLREQPDIYSGNHANFLQTLIDSPDVEQAVKDFDFPVEYRYDWDHVFPHTTSSDALQMSQLLQLDIMDAKQGNAFGPYSASYEVVKDLRALIRKYLANGIFDGTNYEAFLTEFGPFNNTVAVGPPLERIEQLDALIQAEVMTITGPELKVSVQDNQYLAQDSTGEHWQAQALVEARLPTTNLNKVIDPLMSQLRETHAVQEYTMSREDGSTYQIPATDVNIQTLQVQTPTGQLDNFFIWGLPTEGKRWFTTFLPRPDDGDLNMRDAETIAQTMFQNS</sequence>
<dbReference type="AlphaFoldDB" id="A0A075U0T3"/>
<dbReference type="KEGG" id="wci:WS105_1287"/>
<dbReference type="PATRIC" id="fig|759620.7.peg.1241"/>
<reference evidence="2 3" key="1">
    <citation type="journal article" date="2014" name="Genome Announc.">
        <title>Complete Genome Sequences of Fish Pathogenic Weissella ceti Strains WS74 and WS105.</title>
        <authorList>
            <person name="Figueiredo H.C."/>
            <person name="Leal C.A."/>
            <person name="Dorella F.A."/>
            <person name="Carvalho A.F."/>
            <person name="Soares S.C."/>
            <person name="Pereira F.L."/>
            <person name="Azevedo V.A."/>
        </authorList>
    </citation>
    <scope>NUCLEOTIDE SEQUENCE [LARGE SCALE GENOMIC DNA]</scope>
    <source>
        <strain evidence="2 3">WS74</strain>
    </source>
</reference>
<dbReference type="InterPro" id="IPR052189">
    <property type="entry name" value="L-asp_N-monooxygenase_NS-form"/>
</dbReference>
<dbReference type="KEGG" id="wct:WS74_1292"/>
<keyword evidence="3" id="KW-1185">Reference proteome</keyword>
<protein>
    <recommendedName>
        <fullName evidence="1">FAD-dependent urate hydroxylase HpyO/Asp monooxygenase CreE-like FAD/NAD(P)-binding domain-containing protein</fullName>
    </recommendedName>
</protein>
<evidence type="ECO:0000313" key="3">
    <source>
        <dbReference type="Proteomes" id="UP000029079"/>
    </source>
</evidence>
<proteinExistence type="predicted"/>
<accession>A0A075U0T3</accession>
<name>A0A075U0T3_9LACO</name>
<organism evidence="2 3">
    <name type="scientific">Weissella ceti</name>
    <dbReference type="NCBI Taxonomy" id="759620"/>
    <lineage>
        <taxon>Bacteria</taxon>
        <taxon>Bacillati</taxon>
        <taxon>Bacillota</taxon>
        <taxon>Bacilli</taxon>
        <taxon>Lactobacillales</taxon>
        <taxon>Lactobacillaceae</taxon>
        <taxon>Weissella</taxon>
    </lineage>
</organism>
<feature type="domain" description="FAD-dependent urate hydroxylase HpyO/Asp monooxygenase CreE-like FAD/NAD(P)-binding" evidence="1">
    <location>
        <begin position="4"/>
        <end position="182"/>
    </location>
</feature>
<evidence type="ECO:0000313" key="2">
    <source>
        <dbReference type="EMBL" id="AIM63541.1"/>
    </source>
</evidence>
<dbReference type="Gene3D" id="3.50.50.60">
    <property type="entry name" value="FAD/NAD(P)-binding domain"/>
    <property type="match status" value="1"/>
</dbReference>
<dbReference type="Proteomes" id="UP000029079">
    <property type="component" value="Chromosome"/>
</dbReference>
<dbReference type="PANTHER" id="PTHR40254:SF1">
    <property type="entry name" value="BLR0577 PROTEIN"/>
    <property type="match status" value="1"/>
</dbReference>
<dbReference type="EMBL" id="CP009223">
    <property type="protein sequence ID" value="AIM63541.1"/>
    <property type="molecule type" value="Genomic_DNA"/>
</dbReference>
<dbReference type="PANTHER" id="PTHR40254">
    <property type="entry name" value="BLR0577 PROTEIN"/>
    <property type="match status" value="1"/>
</dbReference>
<dbReference type="InterPro" id="IPR036188">
    <property type="entry name" value="FAD/NAD-bd_sf"/>
</dbReference>
<dbReference type="InterPro" id="IPR038732">
    <property type="entry name" value="HpyO/CreE_NAD-binding"/>
</dbReference>
<dbReference type="RefSeq" id="WP_009765165.1">
    <property type="nucleotide sequence ID" value="NZ_CP009223.1"/>
</dbReference>
<evidence type="ECO:0000259" key="1">
    <source>
        <dbReference type="Pfam" id="PF13454"/>
    </source>
</evidence>
<dbReference type="SUPFAM" id="SSF51905">
    <property type="entry name" value="FAD/NAD(P)-binding domain"/>
    <property type="match status" value="1"/>
</dbReference>
<dbReference type="STRING" id="759620.WS105_1287"/>
<reference evidence="3" key="2">
    <citation type="submission" date="2014-08" db="EMBL/GenBank/DDBJ databases">
        <title>Complete genome of Weissella ceti strain WS74 isolated from diseased rainbow trout in Brazil.</title>
        <authorList>
            <person name="Figueiredo H.C.P."/>
            <person name="Leal C.A.G."/>
            <person name="Pereira F.L."/>
            <person name="Soares S.C."/>
            <person name="Dorella F.A."/>
            <person name="Carvalho A.F."/>
            <person name="Azevedo V.A.C."/>
        </authorList>
    </citation>
    <scope>NUCLEOTIDE SEQUENCE [LARGE SCALE GENOMIC DNA]</scope>
    <source>
        <strain evidence="3">WS74</strain>
    </source>
</reference>
<dbReference type="KEGG" id="wce:WS08_1222"/>
<dbReference type="OrthoDB" id="6309046at2"/>
<gene>
    <name evidence="2" type="ORF">WS74_1292</name>
</gene>